<evidence type="ECO:0000256" key="9">
    <source>
        <dbReference type="HAMAP-Rule" id="MF_00211"/>
    </source>
</evidence>
<dbReference type="Pfam" id="PF00591">
    <property type="entry name" value="Glycos_transf_3"/>
    <property type="match status" value="1"/>
</dbReference>
<dbReference type="AlphaFoldDB" id="A0A1G6WDY5"/>
<evidence type="ECO:0000313" key="13">
    <source>
        <dbReference type="Proteomes" id="UP000183685"/>
    </source>
</evidence>
<feature type="binding site" evidence="9">
    <location>
        <begin position="84"/>
        <end position="85"/>
    </location>
    <ligand>
        <name>5-phospho-alpha-D-ribose 1-diphosphate</name>
        <dbReference type="ChEBI" id="CHEBI:58017"/>
    </ligand>
</feature>
<evidence type="ECO:0000259" key="11">
    <source>
        <dbReference type="Pfam" id="PF02885"/>
    </source>
</evidence>
<accession>A0A1G6WDY5</accession>
<comment type="caution">
    <text evidence="9">Lacks conserved residue(s) required for the propagation of feature annotation.</text>
</comment>
<evidence type="ECO:0000256" key="2">
    <source>
        <dbReference type="ARBA" id="ARBA00022605"/>
    </source>
</evidence>
<dbReference type="SUPFAM" id="SSF52418">
    <property type="entry name" value="Nucleoside phosphorylase/phosphoribosyltransferase catalytic domain"/>
    <property type="match status" value="1"/>
</dbReference>
<dbReference type="InterPro" id="IPR036320">
    <property type="entry name" value="Glycosyl_Trfase_fam3_N_dom_sf"/>
</dbReference>
<comment type="subunit">
    <text evidence="9">Homodimer.</text>
</comment>
<gene>
    <name evidence="9" type="primary">trpD</name>
    <name evidence="12" type="ORF">SAMN04488071_1070</name>
</gene>
<evidence type="ECO:0000256" key="4">
    <source>
        <dbReference type="ARBA" id="ARBA00022679"/>
    </source>
</evidence>
<comment type="similarity">
    <text evidence="9">Belongs to the anthranilate phosphoribosyltransferase family.</text>
</comment>
<feature type="binding site" evidence="9">
    <location>
        <position position="89"/>
    </location>
    <ligand>
        <name>5-phospho-alpha-D-ribose 1-diphosphate</name>
        <dbReference type="ChEBI" id="CHEBI:58017"/>
    </ligand>
</feature>
<evidence type="ECO:0000256" key="1">
    <source>
        <dbReference type="ARBA" id="ARBA00004907"/>
    </source>
</evidence>
<keyword evidence="4 9" id="KW-0808">Transferase</keyword>
<comment type="pathway">
    <text evidence="1 9">Amino-acid biosynthesis; L-tryptophan biosynthesis; L-tryptophan from chorismate: step 2/5.</text>
</comment>
<dbReference type="RefSeq" id="WP_068306126.1">
    <property type="nucleotide sequence ID" value="NZ_FNAK01000002.1"/>
</dbReference>
<dbReference type="InterPro" id="IPR005940">
    <property type="entry name" value="Anthranilate_Pribosyl_Tfrase"/>
</dbReference>
<evidence type="ECO:0000313" key="12">
    <source>
        <dbReference type="EMBL" id="SDD63933.1"/>
    </source>
</evidence>
<feature type="binding site" evidence="9">
    <location>
        <position position="167"/>
    </location>
    <ligand>
        <name>anthranilate</name>
        <dbReference type="ChEBI" id="CHEBI:16567"/>
        <label>2</label>
    </ligand>
</feature>
<evidence type="ECO:0000256" key="5">
    <source>
        <dbReference type="ARBA" id="ARBA00022822"/>
    </source>
</evidence>
<dbReference type="PANTHER" id="PTHR43285">
    <property type="entry name" value="ANTHRANILATE PHOSPHORIBOSYLTRANSFERASE"/>
    <property type="match status" value="1"/>
</dbReference>
<dbReference type="Pfam" id="PF02885">
    <property type="entry name" value="Glycos_trans_3N"/>
    <property type="match status" value="1"/>
</dbReference>
<dbReference type="GO" id="GO:0000287">
    <property type="term" value="F:magnesium ion binding"/>
    <property type="evidence" value="ECO:0007669"/>
    <property type="project" value="UniProtKB-UniRule"/>
</dbReference>
<evidence type="ECO:0000256" key="7">
    <source>
        <dbReference type="ARBA" id="ARBA00052328"/>
    </source>
</evidence>
<dbReference type="HAMAP" id="MF_00211">
    <property type="entry name" value="TrpD"/>
    <property type="match status" value="1"/>
</dbReference>
<dbReference type="OrthoDB" id="9806430at2"/>
<dbReference type="Gene3D" id="3.40.1030.10">
    <property type="entry name" value="Nucleoside phosphorylase/phosphoribosyltransferase catalytic domain"/>
    <property type="match status" value="1"/>
</dbReference>
<comment type="function">
    <text evidence="9">Catalyzes the transfer of the phosphoribosyl group of 5-phosphorylribose-1-pyrophosphate (PRPP) to anthranilate to yield N-(5'-phosphoribosyl)-anthranilate (PRA).</text>
</comment>
<feature type="binding site" evidence="9">
    <location>
        <position position="112"/>
    </location>
    <ligand>
        <name>anthranilate</name>
        <dbReference type="ChEBI" id="CHEBI:16567"/>
        <label>1</label>
    </ligand>
</feature>
<evidence type="ECO:0000256" key="6">
    <source>
        <dbReference type="ARBA" id="ARBA00023141"/>
    </source>
</evidence>
<keyword evidence="6 9" id="KW-0057">Aromatic amino acid biosynthesis</keyword>
<sequence>MSDLRPILAKLADGETLTAEQSQDAFNIIMSGAADLAQMAAFIMALRLRGEQVDEIVGGARVLRSKATQIKAPKGIVDTCGTGGDGLGTYNISTAAAIVTAAAGAPVAKHGNRSVSSKSGSADVLMSLGAELEISQEANEQSLVDNNFAFLFAPAHHKAMRHVAPARGSLQLRTIFNLLGPLANPAQAKRQILGVFDRKWLRPMAEVLQKLGSEHVWVVHGSDGLDEVTTTGPTYVAELKDGQITEFEVTPQSVGLEVSDIEDLKGGDADVNAKAIRELLAGNPSAYRDIVLMNTGAALVVAGKAETLKEGVDLAASTINSGKAAEALQKWVAFTQAHAPEKD</sequence>
<feature type="binding site" evidence="9">
    <location>
        <begin position="109"/>
        <end position="117"/>
    </location>
    <ligand>
        <name>5-phospho-alpha-D-ribose 1-diphosphate</name>
        <dbReference type="ChEBI" id="CHEBI:58017"/>
    </ligand>
</feature>
<feature type="domain" description="Glycosyl transferase family 3 N-terminal" evidence="11">
    <location>
        <begin position="6"/>
        <end position="67"/>
    </location>
</feature>
<dbReference type="GO" id="GO:0005829">
    <property type="term" value="C:cytosol"/>
    <property type="evidence" value="ECO:0007669"/>
    <property type="project" value="TreeGrafter"/>
</dbReference>
<evidence type="ECO:0000256" key="3">
    <source>
        <dbReference type="ARBA" id="ARBA00022676"/>
    </source>
</evidence>
<protein>
    <recommendedName>
        <fullName evidence="9">Anthranilate phosphoribosyltransferase</fullName>
        <ecNumber evidence="9">2.4.2.18</ecNumber>
    </recommendedName>
</protein>
<dbReference type="NCBIfam" id="TIGR01245">
    <property type="entry name" value="trpD"/>
    <property type="match status" value="1"/>
</dbReference>
<keyword evidence="9" id="KW-0479">Metal-binding</keyword>
<dbReference type="Gene3D" id="1.20.970.10">
    <property type="entry name" value="Transferase, Pyrimidine Nucleoside Phosphorylase, Chain C"/>
    <property type="match status" value="1"/>
</dbReference>
<organism evidence="12 13">
    <name type="scientific">Kordiimonas lacus</name>
    <dbReference type="NCBI Taxonomy" id="637679"/>
    <lineage>
        <taxon>Bacteria</taxon>
        <taxon>Pseudomonadati</taxon>
        <taxon>Pseudomonadota</taxon>
        <taxon>Alphaproteobacteria</taxon>
        <taxon>Kordiimonadales</taxon>
        <taxon>Kordiimonadaceae</taxon>
        <taxon>Kordiimonas</taxon>
    </lineage>
</organism>
<feature type="binding site" evidence="9">
    <location>
        <position position="81"/>
    </location>
    <ligand>
        <name>5-phospho-alpha-D-ribose 1-diphosphate</name>
        <dbReference type="ChEBI" id="CHEBI:58017"/>
    </ligand>
</feature>
<feature type="binding site" evidence="9">
    <location>
        <position position="93"/>
    </location>
    <ligand>
        <name>Mg(2+)</name>
        <dbReference type="ChEBI" id="CHEBI:18420"/>
        <label>1</label>
    </ligand>
</feature>
<keyword evidence="13" id="KW-1185">Reference proteome</keyword>
<feature type="binding site" evidence="9">
    <location>
        <position position="226"/>
    </location>
    <ligand>
        <name>Mg(2+)</name>
        <dbReference type="ChEBI" id="CHEBI:18420"/>
        <label>2</label>
    </ligand>
</feature>
<feature type="binding site" evidence="9">
    <location>
        <begin position="91"/>
        <end position="94"/>
    </location>
    <ligand>
        <name>5-phospho-alpha-D-ribose 1-diphosphate</name>
        <dbReference type="ChEBI" id="CHEBI:58017"/>
    </ligand>
</feature>
<dbReference type="GO" id="GO:0000162">
    <property type="term" value="P:L-tryptophan biosynthetic process"/>
    <property type="evidence" value="ECO:0007669"/>
    <property type="project" value="UniProtKB-UniRule"/>
</dbReference>
<feature type="binding site" evidence="9">
    <location>
        <position position="227"/>
    </location>
    <ligand>
        <name>Mg(2+)</name>
        <dbReference type="ChEBI" id="CHEBI:18420"/>
        <label>2</label>
    </ligand>
</feature>
<feature type="binding site" evidence="9">
    <location>
        <position position="227"/>
    </location>
    <ligand>
        <name>Mg(2+)</name>
        <dbReference type="ChEBI" id="CHEBI:18420"/>
        <label>1</label>
    </ligand>
</feature>
<reference evidence="12 13" key="1">
    <citation type="submission" date="2016-10" db="EMBL/GenBank/DDBJ databases">
        <authorList>
            <person name="de Groot N.N."/>
        </authorList>
    </citation>
    <scope>NUCLEOTIDE SEQUENCE [LARGE SCALE GENOMIC DNA]</scope>
    <source>
        <strain evidence="12 13">CGMCC 1.9109</strain>
    </source>
</reference>
<feature type="domain" description="Glycosyl transferase family 3" evidence="10">
    <location>
        <begin position="75"/>
        <end position="325"/>
    </location>
</feature>
<comment type="similarity">
    <text evidence="8">In the C-terminal section; belongs to the anthranilate phosphoribosyltransferase family.</text>
</comment>
<keyword evidence="5 9" id="KW-0822">Tryptophan biosynthesis</keyword>
<keyword evidence="9" id="KW-0460">Magnesium</keyword>
<feature type="binding site" evidence="9">
    <location>
        <position position="81"/>
    </location>
    <ligand>
        <name>anthranilate</name>
        <dbReference type="ChEBI" id="CHEBI:16567"/>
        <label>1</label>
    </ligand>
</feature>
<keyword evidence="2 9" id="KW-0028">Amino-acid biosynthesis</keyword>
<evidence type="ECO:0000256" key="8">
    <source>
        <dbReference type="ARBA" id="ARBA00061188"/>
    </source>
</evidence>
<dbReference type="InterPro" id="IPR035902">
    <property type="entry name" value="Nuc_phospho_transferase"/>
</dbReference>
<comment type="cofactor">
    <cofactor evidence="9">
        <name>Mg(2+)</name>
        <dbReference type="ChEBI" id="CHEBI:18420"/>
    </cofactor>
    <text evidence="9">Binds 2 magnesium ions per monomer.</text>
</comment>
<dbReference type="EMBL" id="FNAK01000002">
    <property type="protein sequence ID" value="SDD63933.1"/>
    <property type="molecule type" value="Genomic_DNA"/>
</dbReference>
<dbReference type="FunFam" id="3.40.1030.10:FF:000002">
    <property type="entry name" value="Anthranilate phosphoribosyltransferase"/>
    <property type="match status" value="1"/>
</dbReference>
<dbReference type="GO" id="GO:0004048">
    <property type="term" value="F:anthranilate phosphoribosyltransferase activity"/>
    <property type="evidence" value="ECO:0007669"/>
    <property type="project" value="UniProtKB-UniRule"/>
</dbReference>
<dbReference type="SUPFAM" id="SSF47648">
    <property type="entry name" value="Nucleoside phosphorylase/phosphoribosyltransferase N-terminal domain"/>
    <property type="match status" value="1"/>
</dbReference>
<dbReference type="PANTHER" id="PTHR43285:SF2">
    <property type="entry name" value="ANTHRANILATE PHOSPHORIBOSYLTRANSFERASE"/>
    <property type="match status" value="1"/>
</dbReference>
<feature type="binding site" evidence="9">
    <location>
        <position position="121"/>
    </location>
    <ligand>
        <name>5-phospho-alpha-D-ribose 1-diphosphate</name>
        <dbReference type="ChEBI" id="CHEBI:58017"/>
    </ligand>
</feature>
<dbReference type="UniPathway" id="UPA00035">
    <property type="reaction ID" value="UER00041"/>
</dbReference>
<name>A0A1G6WDY5_9PROT</name>
<proteinExistence type="inferred from homology"/>
<dbReference type="EC" id="2.4.2.18" evidence="9"/>
<comment type="catalytic activity">
    <reaction evidence="7 9">
        <text>N-(5-phospho-beta-D-ribosyl)anthranilate + diphosphate = 5-phospho-alpha-D-ribose 1-diphosphate + anthranilate</text>
        <dbReference type="Rhea" id="RHEA:11768"/>
        <dbReference type="ChEBI" id="CHEBI:16567"/>
        <dbReference type="ChEBI" id="CHEBI:18277"/>
        <dbReference type="ChEBI" id="CHEBI:33019"/>
        <dbReference type="ChEBI" id="CHEBI:58017"/>
        <dbReference type="EC" id="2.4.2.18"/>
    </reaction>
</comment>
<dbReference type="InterPro" id="IPR017459">
    <property type="entry name" value="Glycosyl_Trfase_fam3_N_dom"/>
</dbReference>
<dbReference type="Proteomes" id="UP000183685">
    <property type="component" value="Unassembled WGS sequence"/>
</dbReference>
<dbReference type="InterPro" id="IPR000312">
    <property type="entry name" value="Glycosyl_Trfase_fam3"/>
</dbReference>
<evidence type="ECO:0000259" key="10">
    <source>
        <dbReference type="Pfam" id="PF00591"/>
    </source>
</evidence>
<dbReference type="STRING" id="637679.GCA_001550055_02785"/>
<keyword evidence="3 9" id="KW-0328">Glycosyltransferase</keyword>